<accession>A0A173SPX7</accession>
<dbReference type="PANTHER" id="PTHR33490:SF6">
    <property type="entry name" value="SLL1049 PROTEIN"/>
    <property type="match status" value="1"/>
</dbReference>
<dbReference type="GO" id="GO:0006508">
    <property type="term" value="P:proteolysis"/>
    <property type="evidence" value="ECO:0007669"/>
    <property type="project" value="UniProtKB-KW"/>
</dbReference>
<dbReference type="Pfam" id="PF01841">
    <property type="entry name" value="Transglut_core"/>
    <property type="match status" value="1"/>
</dbReference>
<dbReference type="EMBL" id="CYYA01000006">
    <property type="protein sequence ID" value="CUM92026.1"/>
    <property type="molecule type" value="Genomic_DNA"/>
</dbReference>
<dbReference type="SUPFAM" id="SSF54001">
    <property type="entry name" value="Cysteine proteinases"/>
    <property type="match status" value="1"/>
</dbReference>
<protein>
    <submittedName>
        <fullName evidence="2">Uncharacterized protein involved in cytokinesis, contains TGc (Transglutaminase/protease-like) domain</fullName>
    </submittedName>
</protein>
<keyword evidence="2" id="KW-0645">Protease</keyword>
<dbReference type="InterPro" id="IPR002931">
    <property type="entry name" value="Transglutaminase-like"/>
</dbReference>
<dbReference type="PANTHER" id="PTHR33490">
    <property type="entry name" value="BLR5614 PROTEIN-RELATED"/>
    <property type="match status" value="1"/>
</dbReference>
<keyword evidence="2" id="KW-0378">Hydrolase</keyword>
<dbReference type="AlphaFoldDB" id="A0A173SPX7"/>
<sequence length="333" mass="36498">MDFYNSISYRPDRFLRNRLLLLFLCMLCICIALTGCSSPDSHDSDSGADASVQTAQADGTRDATAQVLVPQADGIVTYGSDIVSVDASHTSDGYVMLRYTGSNEKVKLQVTLPDGTEYTYPVTDSDTDSVYPLPGGSGSYKITLLESVSVENNLYAISFTQDLDVSIRDEFSPFLYPNFYVNFTQDSACVAKGEALAEGSSSDLDVVTNIYNFVIKHITYDQEKADAVPYGYVPVPDDTLATGKGICFDYASLMSAMLRSQRIPTKLDVGYSGEVYHAWISCYVDEVGWVDGIIKFDGRHWSLMDPTLAASNSAANVKKYVGDGSNYTTKYTY</sequence>
<dbReference type="Proteomes" id="UP000095492">
    <property type="component" value="Unassembled WGS sequence"/>
</dbReference>
<evidence type="ECO:0000259" key="1">
    <source>
        <dbReference type="SMART" id="SM00460"/>
    </source>
</evidence>
<evidence type="ECO:0000313" key="3">
    <source>
        <dbReference type="Proteomes" id="UP000095492"/>
    </source>
</evidence>
<dbReference type="STRING" id="39490.ERS852448_01063"/>
<dbReference type="InterPro" id="IPR038765">
    <property type="entry name" value="Papain-like_cys_pep_sf"/>
</dbReference>
<name>A0A173SPX7_EUBRA</name>
<feature type="domain" description="Transglutaminase-like" evidence="1">
    <location>
        <begin position="239"/>
        <end position="308"/>
    </location>
</feature>
<dbReference type="Gene3D" id="3.10.620.30">
    <property type="match status" value="1"/>
</dbReference>
<proteinExistence type="predicted"/>
<reference evidence="2 3" key="1">
    <citation type="submission" date="2015-09" db="EMBL/GenBank/DDBJ databases">
        <authorList>
            <consortium name="Pathogen Informatics"/>
        </authorList>
    </citation>
    <scope>NUCLEOTIDE SEQUENCE [LARGE SCALE GENOMIC DNA]</scope>
    <source>
        <strain evidence="2 3">2789STDY5608891</strain>
    </source>
</reference>
<dbReference type="SMART" id="SM00460">
    <property type="entry name" value="TGc"/>
    <property type="match status" value="1"/>
</dbReference>
<gene>
    <name evidence="2" type="ORF">ERS852448_01063</name>
</gene>
<dbReference type="GO" id="GO:0008233">
    <property type="term" value="F:peptidase activity"/>
    <property type="evidence" value="ECO:0007669"/>
    <property type="project" value="UniProtKB-KW"/>
</dbReference>
<organism evidence="2 3">
    <name type="scientific">Eubacterium ramulus</name>
    <dbReference type="NCBI Taxonomy" id="39490"/>
    <lineage>
        <taxon>Bacteria</taxon>
        <taxon>Bacillati</taxon>
        <taxon>Bacillota</taxon>
        <taxon>Clostridia</taxon>
        <taxon>Eubacteriales</taxon>
        <taxon>Eubacteriaceae</taxon>
        <taxon>Eubacterium</taxon>
    </lineage>
</organism>
<evidence type="ECO:0000313" key="2">
    <source>
        <dbReference type="EMBL" id="CUM92026.1"/>
    </source>
</evidence>